<feature type="binding site" evidence="11">
    <location>
        <position position="323"/>
    </location>
    <ligand>
        <name>substrate</name>
    </ligand>
</feature>
<organism evidence="15 16">
    <name type="scientific">Candidatus Komeilibacteria bacterium RIFOXYC1_FULL_37_11</name>
    <dbReference type="NCBI Taxonomy" id="1798555"/>
    <lineage>
        <taxon>Bacteria</taxon>
        <taxon>Candidatus Komeiliibacteriota</taxon>
    </lineage>
</organism>
<dbReference type="SUPFAM" id="SSF51604">
    <property type="entry name" value="Enolase C-terminal domain-like"/>
    <property type="match status" value="1"/>
</dbReference>
<dbReference type="GO" id="GO:0004634">
    <property type="term" value="F:phosphopyruvate hydratase activity"/>
    <property type="evidence" value="ECO:0007669"/>
    <property type="project" value="UniProtKB-UniRule"/>
</dbReference>
<dbReference type="NCBIfam" id="TIGR01060">
    <property type="entry name" value="eno"/>
    <property type="match status" value="1"/>
</dbReference>
<dbReference type="SMART" id="SM01193">
    <property type="entry name" value="Enolase_N"/>
    <property type="match status" value="1"/>
</dbReference>
<dbReference type="Pfam" id="PF00113">
    <property type="entry name" value="Enolase_C"/>
    <property type="match status" value="1"/>
</dbReference>
<keyword evidence="7 9" id="KW-0324">Glycolysis</keyword>
<comment type="function">
    <text evidence="9">Catalyzes the reversible conversion of 2-phosphoglycerate (2-PG) into phosphoenolpyruvate (PEP). It is essential for the degradation of carbohydrates via glycolysis.</text>
</comment>
<dbReference type="InterPro" id="IPR020810">
    <property type="entry name" value="Enolase_C"/>
</dbReference>
<feature type="binding site" evidence="11">
    <location>
        <position position="293"/>
    </location>
    <ligand>
        <name>substrate</name>
    </ligand>
</feature>
<proteinExistence type="inferred from homology"/>
<feature type="binding site" evidence="11">
    <location>
        <position position="399"/>
    </location>
    <ligand>
        <name>substrate</name>
    </ligand>
</feature>
<dbReference type="PROSITE" id="PS00164">
    <property type="entry name" value="ENOLASE"/>
    <property type="match status" value="1"/>
</dbReference>
<evidence type="ECO:0000256" key="12">
    <source>
        <dbReference type="PIRSR" id="PIRSR001400-3"/>
    </source>
</evidence>
<dbReference type="GO" id="GO:0005576">
    <property type="term" value="C:extracellular region"/>
    <property type="evidence" value="ECO:0007669"/>
    <property type="project" value="UniProtKB-SubCell"/>
</dbReference>
<feature type="binding site" evidence="9">
    <location>
        <position position="377"/>
    </location>
    <ligand>
        <name>(2R)-2-phosphoglycerate</name>
        <dbReference type="ChEBI" id="CHEBI:58289"/>
    </ligand>
</feature>
<feature type="domain" description="Enolase C-terminal TIM barrel" evidence="13">
    <location>
        <begin position="145"/>
        <end position="422"/>
    </location>
</feature>
<dbReference type="SFLD" id="SFLDS00001">
    <property type="entry name" value="Enolase"/>
    <property type="match status" value="1"/>
</dbReference>
<dbReference type="HAMAP" id="MF_00318">
    <property type="entry name" value="Enolase"/>
    <property type="match status" value="1"/>
</dbReference>
<evidence type="ECO:0000256" key="6">
    <source>
        <dbReference type="ARBA" id="ARBA00022842"/>
    </source>
</evidence>
<dbReference type="Gene3D" id="3.30.390.10">
    <property type="entry name" value="Enolase-like, N-terminal domain"/>
    <property type="match status" value="1"/>
</dbReference>
<dbReference type="PANTHER" id="PTHR11902">
    <property type="entry name" value="ENOLASE"/>
    <property type="match status" value="1"/>
</dbReference>
<feature type="binding site" evidence="9">
    <location>
        <position position="378"/>
    </location>
    <ligand>
        <name>(2R)-2-phosphoglycerate</name>
        <dbReference type="ChEBI" id="CHEBI:58289"/>
    </ligand>
</feature>
<comment type="cofactor">
    <cofactor evidence="12">
        <name>Mg(2+)</name>
        <dbReference type="ChEBI" id="CHEBI:18420"/>
    </cofactor>
    <text evidence="12">Mg(2+) is required for catalysis and for stabilizing the dimer.</text>
</comment>
<evidence type="ECO:0000259" key="14">
    <source>
        <dbReference type="SMART" id="SM01193"/>
    </source>
</evidence>
<comment type="cofactor">
    <cofactor evidence="9">
        <name>Mg(2+)</name>
        <dbReference type="ChEBI" id="CHEBI:18420"/>
    </cofactor>
    <text evidence="9">Binds a second Mg(2+) ion via substrate during catalysis.</text>
</comment>
<keyword evidence="5 9" id="KW-0964">Secreted</keyword>
<dbReference type="InterPro" id="IPR000941">
    <property type="entry name" value="Enolase"/>
</dbReference>
<reference evidence="15 16" key="1">
    <citation type="journal article" date="2016" name="Nat. Commun.">
        <title>Thousands of microbial genomes shed light on interconnected biogeochemical processes in an aquifer system.</title>
        <authorList>
            <person name="Anantharaman K."/>
            <person name="Brown C.T."/>
            <person name="Hug L.A."/>
            <person name="Sharon I."/>
            <person name="Castelle C.J."/>
            <person name="Probst A.J."/>
            <person name="Thomas B.C."/>
            <person name="Singh A."/>
            <person name="Wilkins M.J."/>
            <person name="Karaoz U."/>
            <person name="Brodie E.L."/>
            <person name="Williams K.H."/>
            <person name="Hubbard S.S."/>
            <person name="Banfield J.F."/>
        </authorList>
    </citation>
    <scope>NUCLEOTIDE SEQUENCE [LARGE SCALE GENOMIC DNA]</scope>
</reference>
<feature type="binding site" evidence="9 12">
    <location>
        <position position="293"/>
    </location>
    <ligand>
        <name>Mg(2+)</name>
        <dbReference type="ChEBI" id="CHEBI:18420"/>
    </ligand>
</feature>
<dbReference type="Proteomes" id="UP000177626">
    <property type="component" value="Unassembled WGS sequence"/>
</dbReference>
<feature type="domain" description="Enolase N-terminal" evidence="14">
    <location>
        <begin position="5"/>
        <end position="135"/>
    </location>
</feature>
<accession>A0A1G2BYV3</accession>
<comment type="caution">
    <text evidence="15">The sequence shown here is derived from an EMBL/GenBank/DDBJ whole genome shotgun (WGS) entry which is preliminary data.</text>
</comment>
<protein>
    <recommendedName>
        <fullName evidence="4 9">Enolase</fullName>
        <ecNumber evidence="3 9">4.2.1.11</ecNumber>
    </recommendedName>
    <alternativeName>
        <fullName evidence="9">2-phospho-D-glycerate hydro-lyase</fullName>
    </alternativeName>
    <alternativeName>
        <fullName evidence="9">2-phosphoglycerate dehydratase</fullName>
    </alternativeName>
</protein>
<gene>
    <name evidence="9" type="primary">eno</name>
    <name evidence="15" type="ORF">A2406_04095</name>
</gene>
<name>A0A1G2BYV3_9BACT</name>
<comment type="catalytic activity">
    <reaction evidence="9">
        <text>(2R)-2-phosphoglycerate = phosphoenolpyruvate + H2O</text>
        <dbReference type="Rhea" id="RHEA:10164"/>
        <dbReference type="ChEBI" id="CHEBI:15377"/>
        <dbReference type="ChEBI" id="CHEBI:58289"/>
        <dbReference type="ChEBI" id="CHEBI:58702"/>
        <dbReference type="EC" id="4.2.1.11"/>
    </reaction>
</comment>
<evidence type="ECO:0000256" key="5">
    <source>
        <dbReference type="ARBA" id="ARBA00022525"/>
    </source>
</evidence>
<sequence>MPDKIKKISALEIIDSRGNPTIETTVELSSGISGTASVPSGASTGRFEAHELRDGDQARYNGKGVLKAINNVNTIFNQELNGLSVVEQKKIDDLMIKLDGSKNKSNLGANAIVSVSLAVAHAAAKFNKVELYEYLRSLYNPKLKKYQLPTPVVNVINGGAHASTNINIQEFWLVPAKAKNFSDKLRQASEIFHKLGDILQVAGYDTDLGNEGGYAPEVKSHKQVFEFLMQAIESSGYQPGQDIFLGIDAGASEFYDSHNKVYKLALEGKDFTSSELIDFYFDLMELYPLTLIEDPLDQEDWNSWADFSADHFINANDIKIIGDDLFVTNVLRLKKGVELGVANSILIKYNQIGTLSETFETIRYARENNYKIIISHRSGETTDTTIADLAVAVNADYIKTGSTARGERTAKYNRLLRIEQKIK</sequence>
<dbReference type="PRINTS" id="PR00148">
    <property type="entry name" value="ENOLASE"/>
</dbReference>
<evidence type="ECO:0000256" key="11">
    <source>
        <dbReference type="PIRSR" id="PIRSR001400-2"/>
    </source>
</evidence>
<evidence type="ECO:0000256" key="3">
    <source>
        <dbReference type="ARBA" id="ARBA00012058"/>
    </source>
</evidence>
<dbReference type="SFLD" id="SFLDF00002">
    <property type="entry name" value="enolase"/>
    <property type="match status" value="1"/>
</dbReference>
<evidence type="ECO:0000313" key="16">
    <source>
        <dbReference type="Proteomes" id="UP000177626"/>
    </source>
</evidence>
<feature type="binding site" evidence="11">
    <location>
        <position position="170"/>
    </location>
    <ligand>
        <name>substrate</name>
    </ligand>
</feature>
<feature type="binding site" evidence="11">
    <location>
        <begin position="375"/>
        <end position="378"/>
    </location>
    <ligand>
        <name>substrate</name>
    </ligand>
</feature>
<dbReference type="SFLD" id="SFLDG00178">
    <property type="entry name" value="enolase"/>
    <property type="match status" value="1"/>
</dbReference>
<dbReference type="InterPro" id="IPR020811">
    <property type="entry name" value="Enolase_N"/>
</dbReference>
<evidence type="ECO:0000256" key="7">
    <source>
        <dbReference type="ARBA" id="ARBA00023152"/>
    </source>
</evidence>
<evidence type="ECO:0000256" key="2">
    <source>
        <dbReference type="ARBA" id="ARBA00009604"/>
    </source>
</evidence>
<feature type="binding site" evidence="9">
    <location>
        <position position="348"/>
    </location>
    <ligand>
        <name>(2R)-2-phosphoglycerate</name>
        <dbReference type="ChEBI" id="CHEBI:58289"/>
    </ligand>
</feature>
<feature type="binding site" evidence="11">
    <location>
        <position position="161"/>
    </location>
    <ligand>
        <name>substrate</name>
    </ligand>
</feature>
<feature type="binding site" evidence="9 12">
    <location>
        <position position="248"/>
    </location>
    <ligand>
        <name>Mg(2+)</name>
        <dbReference type="ChEBI" id="CHEBI:18420"/>
    </ligand>
</feature>
<feature type="active site" description="Proton acceptor" evidence="9 10">
    <location>
        <position position="348"/>
    </location>
</feature>
<dbReference type="CDD" id="cd03313">
    <property type="entry name" value="enolase"/>
    <property type="match status" value="1"/>
</dbReference>
<comment type="similarity">
    <text evidence="2 9">Belongs to the enolase family.</text>
</comment>
<dbReference type="InterPro" id="IPR029017">
    <property type="entry name" value="Enolase-like_N"/>
</dbReference>
<dbReference type="PANTHER" id="PTHR11902:SF1">
    <property type="entry name" value="ENOLASE"/>
    <property type="match status" value="1"/>
</dbReference>
<keyword evidence="8 9" id="KW-0456">Lyase</keyword>
<dbReference type="SUPFAM" id="SSF54826">
    <property type="entry name" value="Enolase N-terminal domain-like"/>
    <property type="match status" value="1"/>
</dbReference>
<dbReference type="InterPro" id="IPR036849">
    <property type="entry name" value="Enolase-like_C_sf"/>
</dbReference>
<feature type="binding site" evidence="9 12">
    <location>
        <position position="323"/>
    </location>
    <ligand>
        <name>Mg(2+)</name>
        <dbReference type="ChEBI" id="CHEBI:18420"/>
    </ligand>
</feature>
<dbReference type="SMART" id="SM01192">
    <property type="entry name" value="Enolase_C"/>
    <property type="match status" value="1"/>
</dbReference>
<dbReference type="EC" id="4.2.1.11" evidence="3 9"/>
<dbReference type="GO" id="GO:0000015">
    <property type="term" value="C:phosphopyruvate hydratase complex"/>
    <property type="evidence" value="ECO:0007669"/>
    <property type="project" value="InterPro"/>
</dbReference>
<dbReference type="FunFam" id="3.30.390.10:FF:000001">
    <property type="entry name" value="Enolase"/>
    <property type="match status" value="1"/>
</dbReference>
<dbReference type="EMBL" id="MHKQ01000018">
    <property type="protein sequence ID" value="OGY93719.1"/>
    <property type="molecule type" value="Genomic_DNA"/>
</dbReference>
<dbReference type="InterPro" id="IPR020809">
    <property type="entry name" value="Enolase_CS"/>
</dbReference>
<comment type="pathway">
    <text evidence="1 9">Carbohydrate degradation; glycolysis; pyruvate from D-glyceraldehyde 3-phosphate: step 4/5.</text>
</comment>
<dbReference type="GO" id="GO:0006096">
    <property type="term" value="P:glycolytic process"/>
    <property type="evidence" value="ECO:0007669"/>
    <property type="project" value="UniProtKB-UniRule"/>
</dbReference>
<feature type="active site" description="Proton donor" evidence="9 10">
    <location>
        <position position="211"/>
    </location>
</feature>
<evidence type="ECO:0000259" key="13">
    <source>
        <dbReference type="SMART" id="SM01192"/>
    </source>
</evidence>
<keyword evidence="6 9" id="KW-0460">Magnesium</keyword>
<dbReference type="GO" id="GO:0000287">
    <property type="term" value="F:magnesium ion binding"/>
    <property type="evidence" value="ECO:0007669"/>
    <property type="project" value="UniProtKB-UniRule"/>
</dbReference>
<keyword evidence="15" id="KW-0670">Pyruvate</keyword>
<evidence type="ECO:0000256" key="8">
    <source>
        <dbReference type="ARBA" id="ARBA00023239"/>
    </source>
</evidence>
<dbReference type="Pfam" id="PF03952">
    <property type="entry name" value="Enolase_N"/>
    <property type="match status" value="1"/>
</dbReference>
<evidence type="ECO:0000256" key="10">
    <source>
        <dbReference type="PIRSR" id="PIRSR001400-1"/>
    </source>
</evidence>
<dbReference type="AlphaFoldDB" id="A0A1G2BYV3"/>
<evidence type="ECO:0000256" key="4">
    <source>
        <dbReference type="ARBA" id="ARBA00017068"/>
    </source>
</evidence>
<dbReference type="UniPathway" id="UPA00109">
    <property type="reaction ID" value="UER00187"/>
</dbReference>
<feature type="binding site" evidence="9">
    <location>
        <position position="169"/>
    </location>
    <ligand>
        <name>(2R)-2-phosphoglycerate</name>
        <dbReference type="ChEBI" id="CHEBI:58289"/>
    </ligand>
</feature>
<evidence type="ECO:0000313" key="15">
    <source>
        <dbReference type="EMBL" id="OGY93719.1"/>
    </source>
</evidence>
<evidence type="ECO:0000256" key="9">
    <source>
        <dbReference type="HAMAP-Rule" id="MF_00318"/>
    </source>
</evidence>
<feature type="binding site" evidence="9">
    <location>
        <position position="399"/>
    </location>
    <ligand>
        <name>(2R)-2-phosphoglycerate</name>
        <dbReference type="ChEBI" id="CHEBI:58289"/>
    </ligand>
</feature>
<keyword evidence="9 12" id="KW-0479">Metal-binding</keyword>
<comment type="subcellular location">
    <subcellularLocation>
        <location evidence="9">Cytoplasm</location>
    </subcellularLocation>
    <subcellularLocation>
        <location evidence="9">Secreted</location>
    </subcellularLocation>
    <subcellularLocation>
        <location evidence="9">Cell surface</location>
    </subcellularLocation>
    <text evidence="9">Fractions of enolase are present in both the cytoplasm and on the cell surface.</text>
</comment>
<dbReference type="Gene3D" id="3.20.20.120">
    <property type="entry name" value="Enolase-like C-terminal domain"/>
    <property type="match status" value="1"/>
</dbReference>
<dbReference type="GO" id="GO:0009986">
    <property type="term" value="C:cell surface"/>
    <property type="evidence" value="ECO:0007669"/>
    <property type="project" value="UniProtKB-SubCell"/>
</dbReference>
<keyword evidence="9" id="KW-0963">Cytoplasm</keyword>
<evidence type="ECO:0000256" key="1">
    <source>
        <dbReference type="ARBA" id="ARBA00005031"/>
    </source>
</evidence>
<dbReference type="PIRSF" id="PIRSF001400">
    <property type="entry name" value="Enolase"/>
    <property type="match status" value="1"/>
</dbReference>